<dbReference type="EMBL" id="WTPW01000015">
    <property type="protein sequence ID" value="KAF0559894.1"/>
    <property type="molecule type" value="Genomic_DNA"/>
</dbReference>
<name>A0A8H4B4Y6_GIGMA</name>
<accession>A0A8H4B4Y6</accession>
<dbReference type="OrthoDB" id="3207600at2759"/>
<proteinExistence type="predicted"/>
<gene>
    <name evidence="1" type="ORF">F8M41_004409</name>
</gene>
<evidence type="ECO:0000313" key="2">
    <source>
        <dbReference type="Proteomes" id="UP000439903"/>
    </source>
</evidence>
<dbReference type="AlphaFoldDB" id="A0A8H4B4Y6"/>
<dbReference type="Proteomes" id="UP000439903">
    <property type="component" value="Unassembled WGS sequence"/>
</dbReference>
<organism evidence="1 2">
    <name type="scientific">Gigaspora margarita</name>
    <dbReference type="NCBI Taxonomy" id="4874"/>
    <lineage>
        <taxon>Eukaryota</taxon>
        <taxon>Fungi</taxon>
        <taxon>Fungi incertae sedis</taxon>
        <taxon>Mucoromycota</taxon>
        <taxon>Glomeromycotina</taxon>
        <taxon>Glomeromycetes</taxon>
        <taxon>Diversisporales</taxon>
        <taxon>Gigasporaceae</taxon>
        <taxon>Gigaspora</taxon>
    </lineage>
</organism>
<sequence length="344" mass="39821">MPPKTNFGPCAIKNCQYSTSKFRKFTELAAEKAQNSGTLSILEYSHLISNQHQLCDQKSSELKWDNIHLEVLDNKVCIPKQDFLNLVSNIEYLQKNQKDEIFEEITENFETINENFENINENNTSNEIKFATKLQLLTLVIYNQQRKFENNPEYDPIKFKQMLEQNEPKLIGFFDELVEGLIPKTRSFYNQEEAKKSIVSFCYLFAGLRNKFANNYKLDIGLHLASAGTSYKGIDILSNTELTVSSKTIDCLYTFNLDDYHSIHEIRRPNDTFLSSTKHFATCTAKKVNFSTPILANNNNIPLFNPVNIDADNLCKYLKKYIVHFLIEVIIIQNLNGYLIQFLN</sequence>
<evidence type="ECO:0000313" key="1">
    <source>
        <dbReference type="EMBL" id="KAF0559894.1"/>
    </source>
</evidence>
<reference evidence="1 2" key="1">
    <citation type="journal article" date="2019" name="Environ. Microbiol.">
        <title>At the nexus of three kingdoms: the genome of the mycorrhizal fungus Gigaspora margarita provides insights into plant, endobacterial and fungal interactions.</title>
        <authorList>
            <person name="Venice F."/>
            <person name="Ghignone S."/>
            <person name="Salvioli di Fossalunga A."/>
            <person name="Amselem J."/>
            <person name="Novero M."/>
            <person name="Xianan X."/>
            <person name="Sedzielewska Toro K."/>
            <person name="Morin E."/>
            <person name="Lipzen A."/>
            <person name="Grigoriev I.V."/>
            <person name="Henrissat B."/>
            <person name="Martin F.M."/>
            <person name="Bonfante P."/>
        </authorList>
    </citation>
    <scope>NUCLEOTIDE SEQUENCE [LARGE SCALE GENOMIC DNA]</scope>
    <source>
        <strain evidence="1 2">BEG34</strain>
    </source>
</reference>
<comment type="caution">
    <text evidence="1">The sequence shown here is derived from an EMBL/GenBank/DDBJ whole genome shotgun (WGS) entry which is preliminary data.</text>
</comment>
<protein>
    <submittedName>
        <fullName evidence="1">Uncharacterized protein</fullName>
    </submittedName>
</protein>
<keyword evidence="2" id="KW-1185">Reference proteome</keyword>